<proteinExistence type="predicted"/>
<evidence type="ECO:0000256" key="1">
    <source>
        <dbReference type="SAM" id="MobiDB-lite"/>
    </source>
</evidence>
<dbReference type="EMBL" id="BARU01028273">
    <property type="protein sequence ID" value="GAH68764.1"/>
    <property type="molecule type" value="Genomic_DNA"/>
</dbReference>
<comment type="caution">
    <text evidence="2">The sequence shown here is derived from an EMBL/GenBank/DDBJ whole genome shotgun (WGS) entry which is preliminary data.</text>
</comment>
<sequence length="64" mass="7422">MAEKKLQRQRPLDPKTLADLKEKEDDEIPERGTGRRSGTAKKPTGPKDRLTKEERKERHKKKVG</sequence>
<organism evidence="2">
    <name type="scientific">marine sediment metagenome</name>
    <dbReference type="NCBI Taxonomy" id="412755"/>
    <lineage>
        <taxon>unclassified sequences</taxon>
        <taxon>metagenomes</taxon>
        <taxon>ecological metagenomes</taxon>
    </lineage>
</organism>
<dbReference type="AlphaFoldDB" id="X1IRN5"/>
<protein>
    <submittedName>
        <fullName evidence="2">Uncharacterized protein</fullName>
    </submittedName>
</protein>
<reference evidence="2" key="1">
    <citation type="journal article" date="2014" name="Front. Microbiol.">
        <title>High frequency of phylogenetically diverse reductive dehalogenase-homologous genes in deep subseafloor sedimentary metagenomes.</title>
        <authorList>
            <person name="Kawai M."/>
            <person name="Futagami T."/>
            <person name="Toyoda A."/>
            <person name="Takaki Y."/>
            <person name="Nishi S."/>
            <person name="Hori S."/>
            <person name="Arai W."/>
            <person name="Tsubouchi T."/>
            <person name="Morono Y."/>
            <person name="Uchiyama I."/>
            <person name="Ito T."/>
            <person name="Fujiyama A."/>
            <person name="Inagaki F."/>
            <person name="Takami H."/>
        </authorList>
    </citation>
    <scope>NUCLEOTIDE SEQUENCE</scope>
    <source>
        <strain evidence="2">Expedition CK06-06</strain>
    </source>
</reference>
<feature type="compositionally biased region" description="Basic and acidic residues" evidence="1">
    <location>
        <begin position="45"/>
        <end position="56"/>
    </location>
</feature>
<evidence type="ECO:0000313" key="2">
    <source>
        <dbReference type="EMBL" id="GAH68764.1"/>
    </source>
</evidence>
<gene>
    <name evidence="2" type="ORF">S03H2_45159</name>
</gene>
<feature type="compositionally biased region" description="Basic and acidic residues" evidence="1">
    <location>
        <begin position="1"/>
        <end position="33"/>
    </location>
</feature>
<feature type="region of interest" description="Disordered" evidence="1">
    <location>
        <begin position="1"/>
        <end position="64"/>
    </location>
</feature>
<accession>X1IRN5</accession>
<name>X1IRN5_9ZZZZ</name>